<gene>
    <name evidence="1" type="ORF">B7P43_G16663</name>
</gene>
<evidence type="ECO:0000313" key="2">
    <source>
        <dbReference type="Proteomes" id="UP000235965"/>
    </source>
</evidence>
<organism evidence="1 2">
    <name type="scientific">Cryptotermes secundus</name>
    <dbReference type="NCBI Taxonomy" id="105785"/>
    <lineage>
        <taxon>Eukaryota</taxon>
        <taxon>Metazoa</taxon>
        <taxon>Ecdysozoa</taxon>
        <taxon>Arthropoda</taxon>
        <taxon>Hexapoda</taxon>
        <taxon>Insecta</taxon>
        <taxon>Pterygota</taxon>
        <taxon>Neoptera</taxon>
        <taxon>Polyneoptera</taxon>
        <taxon>Dictyoptera</taxon>
        <taxon>Blattodea</taxon>
        <taxon>Blattoidea</taxon>
        <taxon>Termitoidae</taxon>
        <taxon>Kalotermitidae</taxon>
        <taxon>Cryptotermitinae</taxon>
        <taxon>Cryptotermes</taxon>
    </lineage>
</organism>
<reference evidence="1 2" key="1">
    <citation type="submission" date="2017-12" db="EMBL/GenBank/DDBJ databases">
        <title>Hemimetabolous genomes reveal molecular basis of termite eusociality.</title>
        <authorList>
            <person name="Harrison M.C."/>
            <person name="Jongepier E."/>
            <person name="Robertson H.M."/>
            <person name="Arning N."/>
            <person name="Bitard-Feildel T."/>
            <person name="Chao H."/>
            <person name="Childers C.P."/>
            <person name="Dinh H."/>
            <person name="Doddapaneni H."/>
            <person name="Dugan S."/>
            <person name="Gowin J."/>
            <person name="Greiner C."/>
            <person name="Han Y."/>
            <person name="Hu H."/>
            <person name="Hughes D.S.T."/>
            <person name="Huylmans A.-K."/>
            <person name="Kemena C."/>
            <person name="Kremer L.P.M."/>
            <person name="Lee S.L."/>
            <person name="Lopez-Ezquerra A."/>
            <person name="Mallet L."/>
            <person name="Monroy-Kuhn J.M."/>
            <person name="Moser A."/>
            <person name="Murali S.C."/>
            <person name="Muzny D.M."/>
            <person name="Otani S."/>
            <person name="Piulachs M.-D."/>
            <person name="Poelchau M."/>
            <person name="Qu J."/>
            <person name="Schaub F."/>
            <person name="Wada-Katsumata A."/>
            <person name="Worley K.C."/>
            <person name="Xie Q."/>
            <person name="Ylla G."/>
            <person name="Poulsen M."/>
            <person name="Gibbs R.A."/>
            <person name="Schal C."/>
            <person name="Richards S."/>
            <person name="Belles X."/>
            <person name="Korb J."/>
            <person name="Bornberg-Bauer E."/>
        </authorList>
    </citation>
    <scope>NUCLEOTIDE SEQUENCE [LARGE SCALE GENOMIC DNA]</scope>
    <source>
        <tissue evidence="1">Whole body</tissue>
    </source>
</reference>
<evidence type="ECO:0000313" key="1">
    <source>
        <dbReference type="EMBL" id="PNF39950.1"/>
    </source>
</evidence>
<dbReference type="AlphaFoldDB" id="A0A2J7RGK3"/>
<dbReference type="Proteomes" id="UP000235965">
    <property type="component" value="Unassembled WGS sequence"/>
</dbReference>
<name>A0A2J7RGK3_9NEOP</name>
<protein>
    <submittedName>
        <fullName evidence="1">Uncharacterized protein</fullName>
    </submittedName>
</protein>
<keyword evidence="2" id="KW-1185">Reference proteome</keyword>
<proteinExistence type="predicted"/>
<comment type="caution">
    <text evidence="1">The sequence shown here is derived from an EMBL/GenBank/DDBJ whole genome shotgun (WGS) entry which is preliminary data.</text>
</comment>
<feature type="non-terminal residue" evidence="1">
    <location>
        <position position="1"/>
    </location>
</feature>
<sequence length="122" mass="14481">TKYMLLSRHQNVGQIHNTKIGNRCFENVVQFRYLETTITNQNLIQEEIKRRLNSGNACYHSVQNLLSSRMLSKNIKIRIYKTNFSAVLYGEIRWDDMDWIYLAKDKVQWTALLNTVMNLRVP</sequence>
<dbReference type="EMBL" id="NEVH01003768">
    <property type="protein sequence ID" value="PNF39950.1"/>
    <property type="molecule type" value="Genomic_DNA"/>
</dbReference>
<dbReference type="InParanoid" id="A0A2J7RGK3"/>
<accession>A0A2J7RGK3</accession>